<evidence type="ECO:0000256" key="1">
    <source>
        <dbReference type="SAM" id="Phobius"/>
    </source>
</evidence>
<dbReference type="KEGG" id="ssyi:EKG83_43185"/>
<keyword evidence="1" id="KW-1133">Transmembrane helix</keyword>
<organism evidence="2 3">
    <name type="scientific">Saccharothrix syringae</name>
    <name type="common">Nocardiopsis syringae</name>
    <dbReference type="NCBI Taxonomy" id="103733"/>
    <lineage>
        <taxon>Bacteria</taxon>
        <taxon>Bacillati</taxon>
        <taxon>Actinomycetota</taxon>
        <taxon>Actinomycetes</taxon>
        <taxon>Pseudonocardiales</taxon>
        <taxon>Pseudonocardiaceae</taxon>
        <taxon>Saccharothrix</taxon>
    </lineage>
</organism>
<keyword evidence="3" id="KW-1185">Reference proteome</keyword>
<keyword evidence="1" id="KW-0472">Membrane</keyword>
<gene>
    <name evidence="2" type="ORF">EKG83_43185</name>
</gene>
<accession>A0A5Q0HBK2</accession>
<dbReference type="EMBL" id="CP034550">
    <property type="protein sequence ID" value="QFZ23344.1"/>
    <property type="molecule type" value="Genomic_DNA"/>
</dbReference>
<evidence type="ECO:0000313" key="3">
    <source>
        <dbReference type="Proteomes" id="UP000325787"/>
    </source>
</evidence>
<dbReference type="RefSeq" id="WP_033433939.1">
    <property type="nucleotide sequence ID" value="NZ_CP034550.1"/>
</dbReference>
<feature type="transmembrane region" description="Helical" evidence="1">
    <location>
        <begin position="17"/>
        <end position="36"/>
    </location>
</feature>
<proteinExistence type="predicted"/>
<reference evidence="3" key="1">
    <citation type="journal article" date="2021" name="Curr. Microbiol.">
        <title>Complete genome of nocamycin-producing strain Saccharothrix syringae NRRL B-16468 reveals the biosynthetic potential for secondary metabolites.</title>
        <authorList>
            <person name="Mo X."/>
            <person name="Yang S."/>
        </authorList>
    </citation>
    <scope>NUCLEOTIDE SEQUENCE [LARGE SCALE GENOMIC DNA]</scope>
    <source>
        <strain evidence="3">ATCC 51364 / DSM 43886 / JCM 6844 / KCTC 9398 / NBRC 14523 / NRRL B-16468 / INA 2240</strain>
    </source>
</reference>
<keyword evidence="1" id="KW-0812">Transmembrane</keyword>
<name>A0A5Q0HBK2_SACSY</name>
<dbReference type="Proteomes" id="UP000325787">
    <property type="component" value="Chromosome"/>
</dbReference>
<evidence type="ECO:0000313" key="2">
    <source>
        <dbReference type="EMBL" id="QFZ23344.1"/>
    </source>
</evidence>
<dbReference type="AlphaFoldDB" id="A0A5Q0HBK2"/>
<sequence length="68" mass="8041">MTIAANYFGYEWGTDQWIGLGFALAAVAFILGVLLWERIKDATTIRYLRDWTWKRHPQKRKRPRGQSD</sequence>
<protein>
    <submittedName>
        <fullName evidence="2">Uncharacterized protein</fullName>
    </submittedName>
</protein>